<evidence type="ECO:0000256" key="1">
    <source>
        <dbReference type="ARBA" id="ARBA00010751"/>
    </source>
</evidence>
<comment type="similarity">
    <text evidence="1 2">Belongs to the UPF0145 family.</text>
</comment>
<dbReference type="RefSeq" id="WP_156191497.1">
    <property type="nucleotide sequence ID" value="NZ_CP046452.1"/>
</dbReference>
<proteinExistence type="inferred from homology"/>
<reference evidence="4" key="1">
    <citation type="submission" date="2019-11" db="EMBL/GenBank/DDBJ databases">
        <title>Complete genome sequence of Corynebacterium kalinowskii 1959, a novel Corynebacterium species isolated from soil of a small paddock in Vilsendorf, Germany.</title>
        <authorList>
            <person name="Schaffert L."/>
            <person name="Ruwe M."/>
            <person name="Milse J."/>
            <person name="Hanuschka K."/>
            <person name="Ortseifen V."/>
            <person name="Droste J."/>
            <person name="Brandt D."/>
            <person name="Schlueter L."/>
            <person name="Kutter Y."/>
            <person name="Vinke S."/>
            <person name="Viehoefer P."/>
            <person name="Jacob L."/>
            <person name="Luebke N.-C."/>
            <person name="Schulte-Berndt E."/>
            <person name="Hain C."/>
            <person name="Linder M."/>
            <person name="Schmidt P."/>
            <person name="Wollenschlaeger L."/>
            <person name="Luttermann T."/>
            <person name="Thieme E."/>
            <person name="Hassa J."/>
            <person name="Haak M."/>
            <person name="Wittchen M."/>
            <person name="Mentz A."/>
            <person name="Persicke M."/>
            <person name="Busche T."/>
            <person name="Ruckert C."/>
        </authorList>
    </citation>
    <scope>NUCLEOTIDE SEQUENCE [LARGE SCALE GENOMIC DNA]</scope>
    <source>
        <strain evidence="4">1959</strain>
    </source>
</reference>
<dbReference type="KEGG" id="ckw:CKALI_00795"/>
<dbReference type="AlphaFoldDB" id="A0A6B8VUV8"/>
<evidence type="ECO:0000256" key="2">
    <source>
        <dbReference type="HAMAP-Rule" id="MF_00338"/>
    </source>
</evidence>
<dbReference type="PANTHER" id="PTHR34068:SF1">
    <property type="entry name" value="UPF0145 PROTEIN YBJQ"/>
    <property type="match status" value="1"/>
</dbReference>
<keyword evidence="4" id="KW-1185">Reference proteome</keyword>
<accession>A0A6B8VUV8</accession>
<dbReference type="InterPro" id="IPR035439">
    <property type="entry name" value="UPF0145_dom_sf"/>
</dbReference>
<dbReference type="SUPFAM" id="SSF117782">
    <property type="entry name" value="YbjQ-like"/>
    <property type="match status" value="1"/>
</dbReference>
<evidence type="ECO:0000313" key="4">
    <source>
        <dbReference type="Proteomes" id="UP000427071"/>
    </source>
</evidence>
<dbReference type="InterPro" id="IPR002765">
    <property type="entry name" value="UPF0145_YbjQ-like"/>
</dbReference>
<evidence type="ECO:0000313" key="3">
    <source>
        <dbReference type="EMBL" id="QGU01060.1"/>
    </source>
</evidence>
<dbReference type="PANTHER" id="PTHR34068">
    <property type="entry name" value="UPF0145 PROTEIN YBJQ"/>
    <property type="match status" value="1"/>
</dbReference>
<dbReference type="EMBL" id="CP046452">
    <property type="protein sequence ID" value="QGU01060.1"/>
    <property type="molecule type" value="Genomic_DNA"/>
</dbReference>
<dbReference type="Pfam" id="PF01906">
    <property type="entry name" value="YbjQ_1"/>
    <property type="match status" value="1"/>
</dbReference>
<gene>
    <name evidence="3" type="ORF">CKALI_00795</name>
</gene>
<dbReference type="HAMAP" id="MF_00338">
    <property type="entry name" value="UPF0145"/>
    <property type="match status" value="1"/>
</dbReference>
<name>A0A6B8VUV8_9CORY</name>
<dbReference type="Proteomes" id="UP000427071">
    <property type="component" value="Chromosome"/>
</dbReference>
<sequence>MIVTTTNSVEGREIAHYIRIVAGETIVGINAFKDFTAGLRNIVGGRSEAYEGEAQAARETALAELVQRAMELGADAVVGVALDYSTMGQANNMLMVSATGTAVKLA</sequence>
<dbReference type="Gene3D" id="3.30.110.70">
    <property type="entry name" value="Hypothetical protein apc22750. Chain B"/>
    <property type="match status" value="1"/>
</dbReference>
<organism evidence="3 4">
    <name type="scientific">Corynebacterium kalinowskii</name>
    <dbReference type="NCBI Taxonomy" id="2675216"/>
    <lineage>
        <taxon>Bacteria</taxon>
        <taxon>Bacillati</taxon>
        <taxon>Actinomycetota</taxon>
        <taxon>Actinomycetes</taxon>
        <taxon>Mycobacteriales</taxon>
        <taxon>Corynebacteriaceae</taxon>
        <taxon>Corynebacterium</taxon>
    </lineage>
</organism>
<protein>
    <recommendedName>
        <fullName evidence="2">UPF0145 protein CKALI_00795</fullName>
    </recommendedName>
</protein>